<dbReference type="AlphaFoldDB" id="A0A6J4UUZ7"/>
<keyword evidence="2" id="KW-0472">Membrane</keyword>
<sequence>MTDDERSRTEDTVQSGSGGAQSSANDDVKQRPSHTRTLTVILWALTSIGLLAYVAFGSTPAYIWRFNRKHQEFKSVLGTWRIEAGNLPQVSQQWLVEGVFYGALLLFLLGAIAGLWLLLQAGDEGISVPDPAPSSSPGAGTTST</sequence>
<protein>
    <submittedName>
        <fullName evidence="3">Uncharacterized protein</fullName>
    </submittedName>
</protein>
<proteinExistence type="predicted"/>
<gene>
    <name evidence="3" type="ORF">AVDCRST_MAG43-1944</name>
</gene>
<evidence type="ECO:0000256" key="2">
    <source>
        <dbReference type="SAM" id="Phobius"/>
    </source>
</evidence>
<accession>A0A6J4UUZ7</accession>
<dbReference type="EMBL" id="CADCWI010000092">
    <property type="protein sequence ID" value="CAA9560628.1"/>
    <property type="molecule type" value="Genomic_DNA"/>
</dbReference>
<keyword evidence="2" id="KW-0812">Transmembrane</keyword>
<feature type="transmembrane region" description="Helical" evidence="2">
    <location>
        <begin position="40"/>
        <end position="64"/>
    </location>
</feature>
<reference evidence="3" key="1">
    <citation type="submission" date="2020-02" db="EMBL/GenBank/DDBJ databases">
        <authorList>
            <person name="Meier V. D."/>
        </authorList>
    </citation>
    <scope>NUCLEOTIDE SEQUENCE</scope>
    <source>
        <strain evidence="3">AVDCRST_MAG43</strain>
    </source>
</reference>
<evidence type="ECO:0000256" key="1">
    <source>
        <dbReference type="SAM" id="MobiDB-lite"/>
    </source>
</evidence>
<feature type="compositionally biased region" description="Basic and acidic residues" evidence="1">
    <location>
        <begin position="1"/>
        <end position="11"/>
    </location>
</feature>
<evidence type="ECO:0000313" key="3">
    <source>
        <dbReference type="EMBL" id="CAA9560628.1"/>
    </source>
</evidence>
<keyword evidence="2" id="KW-1133">Transmembrane helix</keyword>
<feature type="region of interest" description="Disordered" evidence="1">
    <location>
        <begin position="1"/>
        <end position="31"/>
    </location>
</feature>
<name>A0A6J4UUZ7_9BACT</name>
<feature type="transmembrane region" description="Helical" evidence="2">
    <location>
        <begin position="99"/>
        <end position="119"/>
    </location>
</feature>
<organism evidence="3">
    <name type="scientific">uncultured Thermomicrobiales bacterium</name>
    <dbReference type="NCBI Taxonomy" id="1645740"/>
    <lineage>
        <taxon>Bacteria</taxon>
        <taxon>Pseudomonadati</taxon>
        <taxon>Thermomicrobiota</taxon>
        <taxon>Thermomicrobia</taxon>
        <taxon>Thermomicrobiales</taxon>
        <taxon>environmental samples</taxon>
    </lineage>
</organism>